<comment type="subcellular location">
    <subcellularLocation>
        <location evidence="1">Cell membrane</location>
        <topology evidence="1">Multi-pass membrane protein</topology>
    </subcellularLocation>
</comment>
<dbReference type="OrthoDB" id="5962705at2759"/>
<keyword evidence="5 13" id="KW-1133">Transmembrane helix</keyword>
<evidence type="ECO:0000256" key="12">
    <source>
        <dbReference type="RuleBase" id="RU000688"/>
    </source>
</evidence>
<evidence type="ECO:0000256" key="2">
    <source>
        <dbReference type="ARBA" id="ARBA00010663"/>
    </source>
</evidence>
<evidence type="ECO:0000256" key="10">
    <source>
        <dbReference type="ARBA" id="ARBA00023180"/>
    </source>
</evidence>
<dbReference type="SUPFAM" id="SSF81321">
    <property type="entry name" value="Family A G protein-coupled receptor-like"/>
    <property type="match status" value="1"/>
</dbReference>
<dbReference type="InterPro" id="IPR017452">
    <property type="entry name" value="GPCR_Rhodpsn_7TM"/>
</dbReference>
<evidence type="ECO:0000256" key="1">
    <source>
        <dbReference type="ARBA" id="ARBA00004651"/>
    </source>
</evidence>
<keyword evidence="3" id="KW-1003">Cell membrane</keyword>
<feature type="transmembrane region" description="Helical" evidence="13">
    <location>
        <begin position="157"/>
        <end position="178"/>
    </location>
</feature>
<keyword evidence="4 12" id="KW-0812">Transmembrane</keyword>
<organism evidence="15 16">
    <name type="scientific">Cimex lectularius</name>
    <name type="common">Bed bug</name>
    <name type="synonym">Acanthia lectularia</name>
    <dbReference type="NCBI Taxonomy" id="79782"/>
    <lineage>
        <taxon>Eukaryota</taxon>
        <taxon>Metazoa</taxon>
        <taxon>Ecdysozoa</taxon>
        <taxon>Arthropoda</taxon>
        <taxon>Hexapoda</taxon>
        <taxon>Insecta</taxon>
        <taxon>Pterygota</taxon>
        <taxon>Neoptera</taxon>
        <taxon>Paraneoptera</taxon>
        <taxon>Hemiptera</taxon>
        <taxon>Heteroptera</taxon>
        <taxon>Panheteroptera</taxon>
        <taxon>Cimicomorpha</taxon>
        <taxon>Cimicidae</taxon>
        <taxon>Cimex</taxon>
    </lineage>
</organism>
<evidence type="ECO:0000256" key="6">
    <source>
        <dbReference type="ARBA" id="ARBA00023040"/>
    </source>
</evidence>
<evidence type="ECO:0000256" key="8">
    <source>
        <dbReference type="ARBA" id="ARBA00023157"/>
    </source>
</evidence>
<feature type="transmembrane region" description="Helical" evidence="13">
    <location>
        <begin position="266"/>
        <end position="286"/>
    </location>
</feature>
<evidence type="ECO:0000259" key="14">
    <source>
        <dbReference type="PROSITE" id="PS50262"/>
    </source>
</evidence>
<feature type="transmembrane region" description="Helical" evidence="13">
    <location>
        <begin position="77"/>
        <end position="95"/>
    </location>
</feature>
<keyword evidence="10" id="KW-0325">Glycoprotein</keyword>
<feature type="transmembrane region" description="Helical" evidence="13">
    <location>
        <begin position="213"/>
        <end position="234"/>
    </location>
</feature>
<dbReference type="CDD" id="cd15134">
    <property type="entry name" value="7tmA_capaR"/>
    <property type="match status" value="1"/>
</dbReference>
<dbReference type="SMART" id="SM01381">
    <property type="entry name" value="7TM_GPCR_Srsx"/>
    <property type="match status" value="1"/>
</dbReference>
<dbReference type="AlphaFoldDB" id="A0A8I6RF93"/>
<keyword evidence="9 12" id="KW-0675">Receptor</keyword>
<dbReference type="KEGG" id="clec:106664138"/>
<keyword evidence="11 12" id="KW-0807">Transducer</keyword>
<dbReference type="Gene3D" id="1.20.1070.10">
    <property type="entry name" value="Rhodopsin 7-helix transmembrane proteins"/>
    <property type="match status" value="1"/>
</dbReference>
<dbReference type="EnsemblMetazoa" id="XM_014389581.2">
    <property type="protein sequence ID" value="XP_014245067.1"/>
    <property type="gene ID" value="LOC106664138"/>
</dbReference>
<dbReference type="PROSITE" id="PS50262">
    <property type="entry name" value="G_PROTEIN_RECEP_F1_2"/>
    <property type="match status" value="1"/>
</dbReference>
<proteinExistence type="inferred from homology"/>
<evidence type="ECO:0000256" key="4">
    <source>
        <dbReference type="ARBA" id="ARBA00022692"/>
    </source>
</evidence>
<evidence type="ECO:0000256" key="3">
    <source>
        <dbReference type="ARBA" id="ARBA00022475"/>
    </source>
</evidence>
<accession>A0A8I6RF93</accession>
<dbReference type="GO" id="GO:0005886">
    <property type="term" value="C:plasma membrane"/>
    <property type="evidence" value="ECO:0007669"/>
    <property type="project" value="UniProtKB-SubCell"/>
</dbReference>
<dbReference type="RefSeq" id="XP_014245067.1">
    <property type="nucleotide sequence ID" value="XM_014389581.2"/>
</dbReference>
<sequence length="454" mass="51658">MGSNQTTMDTLRPVFIENMTLEEYLLYARGPKQMPLKTAIPITIIYVVIFITGVIGNFAVCVVIVKNKSLHTATNYYLFNLAISDIAFLLLGLPNELSLYWQQYPWVLGNELCKLRAVVSEMTSYTSVLTIVAFSMERYLAICHPLHYYTMAGLPRAVRIITAVWILSLICATPFAIFTTVNYLDYPPGTGKMVHESAFCAMLENNIPENFPIYELSGFLFFILPLIIIVNLYVRIGRTIQVGNSLNQVEGAIHGENRHTQSRQTIIRMLTAVVITFFICWAPFHAQRLLYIYGRNSPYFEVINEWIFSIGGMLYYFSSTINPILYNLMSVKYRSAFKKTLLCWKDNNDHTMASRETEMIPVEGESFNRISSRSHRGRPHSLLIQNESVPNSIRKSLLLSTITSNASIWKKNLKSSGKNDNGRQMTLDEELPQIIDPVCPQQLTGKGNTFETCI</sequence>
<dbReference type="InterPro" id="IPR000276">
    <property type="entry name" value="GPCR_Rhodpsn"/>
</dbReference>
<evidence type="ECO:0000256" key="7">
    <source>
        <dbReference type="ARBA" id="ARBA00023136"/>
    </source>
</evidence>
<dbReference type="Proteomes" id="UP000494040">
    <property type="component" value="Unassembled WGS sequence"/>
</dbReference>
<reference evidence="15" key="1">
    <citation type="submission" date="2022-01" db="UniProtKB">
        <authorList>
            <consortium name="EnsemblMetazoa"/>
        </authorList>
    </citation>
    <scope>IDENTIFICATION</scope>
</reference>
<feature type="domain" description="G-protein coupled receptors family 1 profile" evidence="14">
    <location>
        <begin position="56"/>
        <end position="326"/>
    </location>
</feature>
<name>A0A8I6RF93_CIMLE</name>
<dbReference type="PRINTS" id="PR01565">
    <property type="entry name" value="NEUROMEDINUR"/>
</dbReference>
<evidence type="ECO:0000256" key="9">
    <source>
        <dbReference type="ARBA" id="ARBA00023170"/>
    </source>
</evidence>
<dbReference type="Pfam" id="PF00001">
    <property type="entry name" value="7tm_1"/>
    <property type="match status" value="1"/>
</dbReference>
<feature type="transmembrane region" description="Helical" evidence="13">
    <location>
        <begin position="115"/>
        <end position="136"/>
    </location>
</feature>
<dbReference type="PANTHER" id="PTHR24243:SF107">
    <property type="entry name" value="NEUROPEPTIDES CAPA RECEPTOR"/>
    <property type="match status" value="1"/>
</dbReference>
<dbReference type="OMA" id="CMVIIRH"/>
<dbReference type="PANTHER" id="PTHR24243">
    <property type="entry name" value="G-PROTEIN COUPLED RECEPTOR"/>
    <property type="match status" value="1"/>
</dbReference>
<keyword evidence="6 12" id="KW-0297">G-protein coupled receptor</keyword>
<dbReference type="PROSITE" id="PS00237">
    <property type="entry name" value="G_PROTEIN_RECEP_F1_1"/>
    <property type="match status" value="1"/>
</dbReference>
<evidence type="ECO:0000256" key="13">
    <source>
        <dbReference type="SAM" id="Phobius"/>
    </source>
</evidence>
<dbReference type="GeneID" id="106664138"/>
<dbReference type="PRINTS" id="PR00237">
    <property type="entry name" value="GPCRRHODOPSN"/>
</dbReference>
<comment type="similarity">
    <text evidence="2 12">Belongs to the G-protein coupled receptor 1 family.</text>
</comment>
<dbReference type="GO" id="GO:0001607">
    <property type="term" value="F:neuromedin U receptor activity"/>
    <property type="evidence" value="ECO:0007669"/>
    <property type="project" value="InterPro"/>
</dbReference>
<dbReference type="InterPro" id="IPR005390">
    <property type="entry name" value="NeuromedU_rcpt"/>
</dbReference>
<evidence type="ECO:0000313" key="15">
    <source>
        <dbReference type="EnsemblMetazoa" id="XP_014245067.1"/>
    </source>
</evidence>
<protein>
    <recommendedName>
        <fullName evidence="14">G-protein coupled receptors family 1 profile domain-containing protein</fullName>
    </recommendedName>
</protein>
<evidence type="ECO:0000256" key="11">
    <source>
        <dbReference type="ARBA" id="ARBA00023224"/>
    </source>
</evidence>
<keyword evidence="8" id="KW-1015">Disulfide bond</keyword>
<feature type="transmembrane region" description="Helical" evidence="13">
    <location>
        <begin position="306"/>
        <end position="329"/>
    </location>
</feature>
<feature type="transmembrane region" description="Helical" evidence="13">
    <location>
        <begin position="39"/>
        <end position="65"/>
    </location>
</feature>
<evidence type="ECO:0000256" key="5">
    <source>
        <dbReference type="ARBA" id="ARBA00022989"/>
    </source>
</evidence>
<evidence type="ECO:0000313" key="16">
    <source>
        <dbReference type="Proteomes" id="UP000494040"/>
    </source>
</evidence>
<keyword evidence="16" id="KW-1185">Reference proteome</keyword>
<keyword evidence="7 13" id="KW-0472">Membrane</keyword>